<proteinExistence type="predicted"/>
<dbReference type="InterPro" id="IPR025745">
    <property type="entry name" value="Mrr-like_N_dom"/>
</dbReference>
<protein>
    <submittedName>
        <fullName evidence="3">AAA family ATPase</fullName>
    </submittedName>
</protein>
<evidence type="ECO:0000256" key="1">
    <source>
        <dbReference type="SAM" id="MobiDB-lite"/>
    </source>
</evidence>
<feature type="region of interest" description="Disordered" evidence="1">
    <location>
        <begin position="244"/>
        <end position="264"/>
    </location>
</feature>
<dbReference type="InterPro" id="IPR052934">
    <property type="entry name" value="Methyl-DNA_Rec/Restrict_Enz"/>
</dbReference>
<gene>
    <name evidence="3" type="ORF">ACFFF8_04785</name>
</gene>
<dbReference type="SMART" id="SM00382">
    <property type="entry name" value="AAA"/>
    <property type="match status" value="1"/>
</dbReference>
<feature type="domain" description="AAA+ ATPase" evidence="2">
    <location>
        <begin position="477"/>
        <end position="649"/>
    </location>
</feature>
<dbReference type="CDD" id="cd00009">
    <property type="entry name" value="AAA"/>
    <property type="match status" value="1"/>
</dbReference>
<name>A0ABV6S3T6_9SPHN</name>
<sequence length="747" mass="84708">MSDDLDLNTTYQAILAAAKRREFLSYGDIAKAHDAEWSKVRYAMNRHLEELVQEAAVRDWPLITSIVVDKDGLRTGRMKDGAIEGFVNAAKRHGRSVTSPDTFVQEEQQRTFDWAQTAPADPAFPEKPQKKASKAAGPKFVRYFPVVLDALRALGGSAEAKEVYAGVLDRAEVPDEELHGQTKGGQSKFENKVGWARFYLTKAGLLDSKKRGVWALTTEGRETYLDHDAALALFKDVQSRFKVKNGSDDADDDTPAPHVTDDSDLFGDPNRRFWFVGAVWGDGTEDQTDRFVEEGIWQNGYDDKFSDHVSRMQVGDRIAIKASYTQKYNLPFDSQGQVVSCMRIKAIGTITETSKDAKSVKVDWEKLDPPKEWFFYTYRVTVVEADASDDLARRLIQFTFGDHKQDYAFWLRVPYFAKKYRPQTTATLEPFFEDGDEDIEVEGDEAAFETYDLASIVTDGCFLEDAELGDALERLKQKKNLILQGPPGTGKTWLAKRLGYALIGTRDGKVTKKRVRSIQFHPSLSYEDFVRGWRPDGNGQLSLVDGLFLEAVEAARAERDRPFVVVIEEINRGNPAQIFGEMLTLLERDKRNKEEAIELAYRQVQGERVFIPDNLYVIGTMNIADRSLALVDLALRRRFAFVTLEPRLNDRWKSWCGEQAGIDDDAVALIQRLFGELNDEIAGDRSLGPQFRIGHSYVTPAKAEKIDNPREWLRQIISTEIAPLLEEYWYDNPDRARKLTGRLLDAL</sequence>
<organism evidence="3 4">
    <name type="scientific">Novosphingobium clariflavum</name>
    <dbReference type="NCBI Taxonomy" id="2029884"/>
    <lineage>
        <taxon>Bacteria</taxon>
        <taxon>Pseudomonadati</taxon>
        <taxon>Pseudomonadota</taxon>
        <taxon>Alphaproteobacteria</taxon>
        <taxon>Sphingomonadales</taxon>
        <taxon>Sphingomonadaceae</taxon>
        <taxon>Novosphingobium</taxon>
    </lineage>
</organism>
<evidence type="ECO:0000259" key="2">
    <source>
        <dbReference type="SMART" id="SM00382"/>
    </source>
</evidence>
<keyword evidence="4" id="KW-1185">Reference proteome</keyword>
<dbReference type="InterPro" id="IPR011704">
    <property type="entry name" value="ATPase_dyneun-rel_AAA"/>
</dbReference>
<dbReference type="InterPro" id="IPR003593">
    <property type="entry name" value="AAA+_ATPase"/>
</dbReference>
<dbReference type="EMBL" id="JBHLTM010000016">
    <property type="protein sequence ID" value="MFC0683901.1"/>
    <property type="molecule type" value="Genomic_DNA"/>
</dbReference>
<dbReference type="Proteomes" id="UP001589858">
    <property type="component" value="Unassembled WGS sequence"/>
</dbReference>
<dbReference type="Pfam" id="PF07728">
    <property type="entry name" value="AAA_5"/>
    <property type="match status" value="1"/>
</dbReference>
<comment type="caution">
    <text evidence="3">The sequence shown here is derived from an EMBL/GenBank/DDBJ whole genome shotgun (WGS) entry which is preliminary data.</text>
</comment>
<dbReference type="InterPro" id="IPR027417">
    <property type="entry name" value="P-loop_NTPase"/>
</dbReference>
<dbReference type="PANTHER" id="PTHR37291:SF1">
    <property type="entry name" value="TYPE IV METHYL-DIRECTED RESTRICTION ENZYME ECOKMCRB SUBUNIT"/>
    <property type="match status" value="1"/>
</dbReference>
<accession>A0ABV6S3T6</accession>
<dbReference type="RefSeq" id="WP_267220242.1">
    <property type="nucleotide sequence ID" value="NZ_JAPCWC010000006.1"/>
</dbReference>
<dbReference type="SUPFAM" id="SSF52540">
    <property type="entry name" value="P-loop containing nucleoside triphosphate hydrolases"/>
    <property type="match status" value="1"/>
</dbReference>
<dbReference type="Pfam" id="PF14338">
    <property type="entry name" value="Mrr_N"/>
    <property type="match status" value="1"/>
</dbReference>
<evidence type="ECO:0000313" key="4">
    <source>
        <dbReference type="Proteomes" id="UP001589858"/>
    </source>
</evidence>
<dbReference type="Gene3D" id="3.40.50.300">
    <property type="entry name" value="P-loop containing nucleotide triphosphate hydrolases"/>
    <property type="match status" value="1"/>
</dbReference>
<evidence type="ECO:0000313" key="3">
    <source>
        <dbReference type="EMBL" id="MFC0683901.1"/>
    </source>
</evidence>
<reference evidence="3 4" key="1">
    <citation type="submission" date="2024-09" db="EMBL/GenBank/DDBJ databases">
        <authorList>
            <person name="Sun Q."/>
            <person name="Mori K."/>
        </authorList>
    </citation>
    <scope>NUCLEOTIDE SEQUENCE [LARGE SCALE GENOMIC DNA]</scope>
    <source>
        <strain evidence="3 4">CICC 11035S</strain>
    </source>
</reference>
<dbReference type="PANTHER" id="PTHR37291">
    <property type="entry name" value="5-METHYLCYTOSINE-SPECIFIC RESTRICTION ENZYME B"/>
    <property type="match status" value="1"/>
</dbReference>